<feature type="active site" evidence="6">
    <location>
        <position position="76"/>
    </location>
</feature>
<proteinExistence type="inferred from homology"/>
<dbReference type="GO" id="GO:0003886">
    <property type="term" value="F:DNA (cytosine-5-)-methyltransferase activity"/>
    <property type="evidence" value="ECO:0007669"/>
    <property type="project" value="UniProtKB-EC"/>
</dbReference>
<evidence type="ECO:0000256" key="2">
    <source>
        <dbReference type="ARBA" id="ARBA00022603"/>
    </source>
</evidence>
<dbReference type="InterPro" id="IPR001525">
    <property type="entry name" value="C5_MeTfrase"/>
</dbReference>
<dbReference type="Gene3D" id="3.40.50.150">
    <property type="entry name" value="Vaccinia Virus protein VP39"/>
    <property type="match status" value="1"/>
</dbReference>
<protein>
    <recommendedName>
        <fullName evidence="1">DNA (cytosine-5-)-methyltransferase</fullName>
        <ecNumber evidence="1">2.1.1.37</ecNumber>
    </recommendedName>
</protein>
<dbReference type="AlphaFoldDB" id="A0A9X3XS44"/>
<sequence>MSLTFLDFFSGVGGFRRGMEMAGHTCLGHCEIDKFANMSYTEIHEPKEGEWFGTDIRRTNADELPRADVWCFGFPCQDISVAGKQLGFKGQRSSLFFTVTRLIRDTKEEDRPKYLFIENVKNLLSVNGGCDFLKLLIELDEIGYDAEWQVLNSKNFGVPQNRERVFIIGHLRGSSGQKVFPIGGNNQKIGIDVIGTTKSNTAKGTNCRSWVHDPKGIVGAISATEYKQPKQIIVKGKIDIGNYTNSVVRQVYGAEGISPCLDTMQGGNRQPKILVRENTKKGYVEAFEGDGIRLDHIGGTTGRGRVQPQMCNTLTTGSHAGVIDKGFRIRKLTPKECWRLQGWKDEDFEKAAKVCSDSQLYKQAGNGVTVPVIYEIAKRL</sequence>
<evidence type="ECO:0000313" key="9">
    <source>
        <dbReference type="Proteomes" id="UP001141183"/>
    </source>
</evidence>
<accession>A0A9X3XS44</accession>
<dbReference type="SUPFAM" id="SSF53335">
    <property type="entry name" value="S-adenosyl-L-methionine-dependent methyltransferases"/>
    <property type="match status" value="1"/>
</dbReference>
<keyword evidence="3 6" id="KW-0808">Transferase</keyword>
<keyword evidence="2 6" id="KW-0489">Methyltransferase</keyword>
<organism evidence="8 9">
    <name type="scientific">Clostridium tertium</name>
    <dbReference type="NCBI Taxonomy" id="1559"/>
    <lineage>
        <taxon>Bacteria</taxon>
        <taxon>Bacillati</taxon>
        <taxon>Bacillota</taxon>
        <taxon>Clostridia</taxon>
        <taxon>Eubacteriales</taxon>
        <taxon>Clostridiaceae</taxon>
        <taxon>Clostridium</taxon>
    </lineage>
</organism>
<dbReference type="PRINTS" id="PR00105">
    <property type="entry name" value="C5METTRFRASE"/>
</dbReference>
<dbReference type="InterPro" id="IPR050750">
    <property type="entry name" value="C5-MTase"/>
</dbReference>
<evidence type="ECO:0000256" key="7">
    <source>
        <dbReference type="RuleBase" id="RU000416"/>
    </source>
</evidence>
<reference evidence="8" key="1">
    <citation type="submission" date="2022-05" db="EMBL/GenBank/DDBJ databases">
        <title>Draft genome sequence of Clostridium tertium strain CP3 isolated from Peru.</title>
        <authorList>
            <person name="Hurtado R."/>
            <person name="Lima L."/>
            <person name="Sousa T."/>
            <person name="Jaiswal A.K."/>
            <person name="Tiwari S."/>
            <person name="Maturrano L."/>
            <person name="Brenig B."/>
            <person name="Azevedo V."/>
        </authorList>
    </citation>
    <scope>NUCLEOTIDE SEQUENCE</scope>
    <source>
        <strain evidence="8">CP3</strain>
    </source>
</reference>
<evidence type="ECO:0000256" key="1">
    <source>
        <dbReference type="ARBA" id="ARBA00011975"/>
    </source>
</evidence>
<dbReference type="Proteomes" id="UP001141183">
    <property type="component" value="Unassembled WGS sequence"/>
</dbReference>
<dbReference type="Gene3D" id="3.90.120.10">
    <property type="entry name" value="DNA Methylase, subunit A, domain 2"/>
    <property type="match status" value="1"/>
</dbReference>
<dbReference type="InterPro" id="IPR029063">
    <property type="entry name" value="SAM-dependent_MTases_sf"/>
</dbReference>
<dbReference type="PROSITE" id="PS51679">
    <property type="entry name" value="SAM_MT_C5"/>
    <property type="match status" value="1"/>
</dbReference>
<dbReference type="EC" id="2.1.1.37" evidence="1"/>
<comment type="similarity">
    <text evidence="6 7">Belongs to the class I-like SAM-binding methyltransferase superfamily. C5-methyltransferase family.</text>
</comment>
<dbReference type="GO" id="GO:0009307">
    <property type="term" value="P:DNA restriction-modification system"/>
    <property type="evidence" value="ECO:0007669"/>
    <property type="project" value="UniProtKB-KW"/>
</dbReference>
<evidence type="ECO:0000256" key="4">
    <source>
        <dbReference type="ARBA" id="ARBA00022691"/>
    </source>
</evidence>
<name>A0A9X3XS44_9CLOT</name>
<dbReference type="PANTHER" id="PTHR46098">
    <property type="entry name" value="TRNA (CYTOSINE(38)-C(5))-METHYLTRANSFERASE"/>
    <property type="match status" value="1"/>
</dbReference>
<comment type="caution">
    <text evidence="8">The sequence shown here is derived from an EMBL/GenBank/DDBJ whole genome shotgun (WGS) entry which is preliminary data.</text>
</comment>
<keyword evidence="4 6" id="KW-0949">S-adenosyl-L-methionine</keyword>
<dbReference type="Pfam" id="PF00145">
    <property type="entry name" value="DNA_methylase"/>
    <property type="match status" value="1"/>
</dbReference>
<gene>
    <name evidence="8" type="ORF">NE398_21295</name>
</gene>
<evidence type="ECO:0000313" key="8">
    <source>
        <dbReference type="EMBL" id="MDC4242659.1"/>
    </source>
</evidence>
<evidence type="ECO:0000256" key="6">
    <source>
        <dbReference type="PROSITE-ProRule" id="PRU01016"/>
    </source>
</evidence>
<evidence type="ECO:0000256" key="3">
    <source>
        <dbReference type="ARBA" id="ARBA00022679"/>
    </source>
</evidence>
<dbReference type="PANTHER" id="PTHR46098:SF1">
    <property type="entry name" value="TRNA (CYTOSINE(38)-C(5))-METHYLTRANSFERASE"/>
    <property type="match status" value="1"/>
</dbReference>
<keyword evidence="5" id="KW-0680">Restriction system</keyword>
<evidence type="ECO:0000256" key="5">
    <source>
        <dbReference type="ARBA" id="ARBA00022747"/>
    </source>
</evidence>
<dbReference type="GO" id="GO:0032259">
    <property type="term" value="P:methylation"/>
    <property type="evidence" value="ECO:0007669"/>
    <property type="project" value="UniProtKB-KW"/>
</dbReference>
<dbReference type="EMBL" id="JAMRYU010000069">
    <property type="protein sequence ID" value="MDC4242659.1"/>
    <property type="molecule type" value="Genomic_DNA"/>
</dbReference>
<dbReference type="RefSeq" id="WP_272470911.1">
    <property type="nucleotide sequence ID" value="NZ_JAMRYU010000069.1"/>
</dbReference>
<keyword evidence="9" id="KW-1185">Reference proteome</keyword>
<dbReference type="NCBIfam" id="TIGR00675">
    <property type="entry name" value="dcm"/>
    <property type="match status" value="1"/>
</dbReference>